<evidence type="ECO:0000259" key="1">
    <source>
        <dbReference type="Pfam" id="PF03446"/>
    </source>
</evidence>
<accession>A0ABU6U6Z6</accession>
<evidence type="ECO:0000259" key="2">
    <source>
        <dbReference type="Pfam" id="PF14833"/>
    </source>
</evidence>
<dbReference type="InterPro" id="IPR036291">
    <property type="entry name" value="NAD(P)-bd_dom_sf"/>
</dbReference>
<name>A0ABU6U6Z6_9FABA</name>
<dbReference type="Gene3D" id="3.40.50.720">
    <property type="entry name" value="NAD(P)-binding Rossmann-like Domain"/>
    <property type="match status" value="1"/>
</dbReference>
<evidence type="ECO:0000313" key="3">
    <source>
        <dbReference type="EMBL" id="MED6155593.1"/>
    </source>
</evidence>
<dbReference type="Gene3D" id="1.10.1040.10">
    <property type="entry name" value="N-(1-d-carboxylethyl)-l-norvaline Dehydrogenase, domain 2"/>
    <property type="match status" value="1"/>
</dbReference>
<dbReference type="InterPro" id="IPR029154">
    <property type="entry name" value="HIBADH-like_NADP-bd"/>
</dbReference>
<dbReference type="InterPro" id="IPR008927">
    <property type="entry name" value="6-PGluconate_DH-like_C_sf"/>
</dbReference>
<dbReference type="Proteomes" id="UP001341840">
    <property type="component" value="Unassembled WGS sequence"/>
</dbReference>
<reference evidence="3 4" key="1">
    <citation type="journal article" date="2023" name="Plants (Basel)">
        <title>Bridging the Gap: Combining Genomics and Transcriptomics Approaches to Understand Stylosanthes scabra, an Orphan Legume from the Brazilian Caatinga.</title>
        <authorList>
            <person name="Ferreira-Neto J.R.C."/>
            <person name="da Silva M.D."/>
            <person name="Binneck E."/>
            <person name="de Melo N.F."/>
            <person name="da Silva R.H."/>
            <person name="de Melo A.L.T.M."/>
            <person name="Pandolfi V."/>
            <person name="Bustamante F.O."/>
            <person name="Brasileiro-Vidal A.C."/>
            <person name="Benko-Iseppon A.M."/>
        </authorList>
    </citation>
    <scope>NUCLEOTIDE SEQUENCE [LARGE SCALE GENOMIC DNA]</scope>
    <source>
        <tissue evidence="3">Leaves</tissue>
    </source>
</reference>
<dbReference type="SUPFAM" id="SSF48179">
    <property type="entry name" value="6-phosphogluconate dehydrogenase C-terminal domain-like"/>
    <property type="match status" value="1"/>
</dbReference>
<comment type="caution">
    <text evidence="3">The sequence shown here is derived from an EMBL/GenBank/DDBJ whole genome shotgun (WGS) entry which is preliminary data.</text>
</comment>
<gene>
    <name evidence="3" type="ORF">PIB30_006459</name>
</gene>
<feature type="domain" description="6-phosphogluconate dehydrogenase NADP-binding" evidence="1">
    <location>
        <begin position="7"/>
        <end position="164"/>
    </location>
</feature>
<dbReference type="Pfam" id="PF14833">
    <property type="entry name" value="NAD_binding_11"/>
    <property type="match status" value="1"/>
</dbReference>
<proteinExistence type="predicted"/>
<dbReference type="InterPro" id="IPR013328">
    <property type="entry name" value="6PGD_dom2"/>
</dbReference>
<dbReference type="PANTHER" id="PTHR43060:SF17">
    <property type="entry name" value="L-THREONATE DEHYDROGENASE"/>
    <property type="match status" value="1"/>
</dbReference>
<protein>
    <submittedName>
        <fullName evidence="3">Uncharacterized protein</fullName>
    </submittedName>
</protein>
<sequence length="224" mass="24038">MASRQVVGFVGLDDLSLQMASALLRHGYAVQAFEISDSSIDELLKLGGRRCSSPLEVGRDVTALVVLICHADQTKDLIFGEEGVLKGLKSDTVLILRSTISPSILQKMEKELAEVHEINYIVDAYVSLGRSDDLNGKVTIASSGRPDAIAKARPVLSAMCEKLFTFEGEIGGGSKVKMVSELLEGIHFIASVEALSLGAKAGIHPWIIYDIISNAAGNSWCVIH</sequence>
<dbReference type="PANTHER" id="PTHR43060">
    <property type="entry name" value="3-HYDROXYISOBUTYRATE DEHYDROGENASE-LIKE 1, MITOCHONDRIAL-RELATED"/>
    <property type="match status" value="1"/>
</dbReference>
<dbReference type="InterPro" id="IPR006115">
    <property type="entry name" value="6PGDH_NADP-bd"/>
</dbReference>
<feature type="domain" description="3-hydroxyisobutyrate dehydrogenase-like NAD-binding" evidence="2">
    <location>
        <begin position="171"/>
        <end position="221"/>
    </location>
</feature>
<dbReference type="SUPFAM" id="SSF51735">
    <property type="entry name" value="NAD(P)-binding Rossmann-fold domains"/>
    <property type="match status" value="1"/>
</dbReference>
<evidence type="ECO:0000313" key="4">
    <source>
        <dbReference type="Proteomes" id="UP001341840"/>
    </source>
</evidence>
<organism evidence="3 4">
    <name type="scientific">Stylosanthes scabra</name>
    <dbReference type="NCBI Taxonomy" id="79078"/>
    <lineage>
        <taxon>Eukaryota</taxon>
        <taxon>Viridiplantae</taxon>
        <taxon>Streptophyta</taxon>
        <taxon>Embryophyta</taxon>
        <taxon>Tracheophyta</taxon>
        <taxon>Spermatophyta</taxon>
        <taxon>Magnoliopsida</taxon>
        <taxon>eudicotyledons</taxon>
        <taxon>Gunneridae</taxon>
        <taxon>Pentapetalae</taxon>
        <taxon>rosids</taxon>
        <taxon>fabids</taxon>
        <taxon>Fabales</taxon>
        <taxon>Fabaceae</taxon>
        <taxon>Papilionoideae</taxon>
        <taxon>50 kb inversion clade</taxon>
        <taxon>dalbergioids sensu lato</taxon>
        <taxon>Dalbergieae</taxon>
        <taxon>Pterocarpus clade</taxon>
        <taxon>Stylosanthes</taxon>
    </lineage>
</organism>
<dbReference type="EMBL" id="JASCZI010120842">
    <property type="protein sequence ID" value="MED6155593.1"/>
    <property type="molecule type" value="Genomic_DNA"/>
</dbReference>
<dbReference type="Pfam" id="PF03446">
    <property type="entry name" value="NAD_binding_2"/>
    <property type="match status" value="1"/>
</dbReference>
<keyword evidence="4" id="KW-1185">Reference proteome</keyword>